<sequence>MKIYALYLYKKTGNKTNLIDTAHDFNDVGWMYRKNCIEIADWTSKQIAESPNPEVNVTVDEKNFHFHQRRKNNICAIIISTKDYPSRAAFNILREIIREYDLCGGNLPNNKCQTIQRGITEYQDPSQADKLMKIQSNLDETERIMNMNIQKALVRRESLEEMAQKSKELSEQSKVFVRESSKLNSCCLVI</sequence>
<evidence type="ECO:0000313" key="12">
    <source>
        <dbReference type="Proteomes" id="UP001470230"/>
    </source>
</evidence>
<dbReference type="CDD" id="cd14824">
    <property type="entry name" value="Longin"/>
    <property type="match status" value="1"/>
</dbReference>
<evidence type="ECO:0000256" key="5">
    <source>
        <dbReference type="ARBA" id="ARBA00023288"/>
    </source>
</evidence>
<dbReference type="PROSITE" id="PS50892">
    <property type="entry name" value="V_SNARE"/>
    <property type="match status" value="1"/>
</dbReference>
<dbReference type="PANTHER" id="PTHR45806:SF1">
    <property type="entry name" value="SYNAPTOBREVIN HOMOLOG YKT6"/>
    <property type="match status" value="1"/>
</dbReference>
<evidence type="ECO:0000256" key="3">
    <source>
        <dbReference type="ARBA" id="ARBA00023136"/>
    </source>
</evidence>
<evidence type="ECO:0000256" key="1">
    <source>
        <dbReference type="ARBA" id="ARBA00008025"/>
    </source>
</evidence>
<feature type="domain" description="V-SNARE coiled-coil homology" evidence="10">
    <location>
        <begin position="130"/>
        <end position="190"/>
    </location>
</feature>
<evidence type="ECO:0000313" key="11">
    <source>
        <dbReference type="EMBL" id="KAK8843031.1"/>
    </source>
</evidence>
<keyword evidence="4" id="KW-0564">Palmitate</keyword>
<accession>A0ABR2H9W8</accession>
<dbReference type="InterPro" id="IPR010908">
    <property type="entry name" value="Longin_dom"/>
</dbReference>
<dbReference type="SMART" id="SM01270">
    <property type="entry name" value="Longin"/>
    <property type="match status" value="1"/>
</dbReference>
<gene>
    <name evidence="11" type="ORF">M9Y10_025219</name>
</gene>
<protein>
    <submittedName>
        <fullName evidence="11">Uncharacterized protein</fullName>
    </submittedName>
</protein>
<proteinExistence type="inferred from homology"/>
<dbReference type="SUPFAM" id="SSF58038">
    <property type="entry name" value="SNARE fusion complex"/>
    <property type="match status" value="1"/>
</dbReference>
<dbReference type="PROSITE" id="PS50859">
    <property type="entry name" value="LONGIN"/>
    <property type="match status" value="1"/>
</dbReference>
<keyword evidence="6" id="KW-0636">Prenylation</keyword>
<reference evidence="11 12" key="1">
    <citation type="submission" date="2024-04" db="EMBL/GenBank/DDBJ databases">
        <title>Tritrichomonas musculus Genome.</title>
        <authorList>
            <person name="Alves-Ferreira E."/>
            <person name="Grigg M."/>
            <person name="Lorenzi H."/>
            <person name="Galac M."/>
        </authorList>
    </citation>
    <scope>NUCLEOTIDE SEQUENCE [LARGE SCALE GENOMIC DNA]</scope>
    <source>
        <strain evidence="11 12">EAF2021</strain>
    </source>
</reference>
<evidence type="ECO:0000256" key="8">
    <source>
        <dbReference type="PROSITE-ProRule" id="PRU00290"/>
    </source>
</evidence>
<comment type="subcellular location">
    <subcellularLocation>
        <location evidence="7">Endomembrane system</location>
        <topology evidence="7">Lipid-anchor</topology>
        <orientation evidence="7">Cytoplasmic side</orientation>
    </subcellularLocation>
</comment>
<dbReference type="Gene3D" id="3.30.450.50">
    <property type="entry name" value="Longin domain"/>
    <property type="match status" value="1"/>
</dbReference>
<dbReference type="Pfam" id="PF00957">
    <property type="entry name" value="Synaptobrevin"/>
    <property type="match status" value="1"/>
</dbReference>
<dbReference type="PANTHER" id="PTHR45806">
    <property type="entry name" value="SYNAPTOBREVIN HOMOLOG YKT6"/>
    <property type="match status" value="1"/>
</dbReference>
<dbReference type="Pfam" id="PF13774">
    <property type="entry name" value="Longin"/>
    <property type="match status" value="1"/>
</dbReference>
<evidence type="ECO:0000256" key="7">
    <source>
        <dbReference type="ARBA" id="ARBA00046278"/>
    </source>
</evidence>
<name>A0ABR2H9W8_9EUKA</name>
<keyword evidence="3" id="KW-0472">Membrane</keyword>
<dbReference type="InterPro" id="IPR042855">
    <property type="entry name" value="V_SNARE_CC"/>
</dbReference>
<evidence type="ECO:0000259" key="10">
    <source>
        <dbReference type="PROSITE" id="PS50892"/>
    </source>
</evidence>
<keyword evidence="12" id="KW-1185">Reference proteome</keyword>
<dbReference type="EMBL" id="JAPFFF010000036">
    <property type="protein sequence ID" value="KAK8843031.1"/>
    <property type="molecule type" value="Genomic_DNA"/>
</dbReference>
<evidence type="ECO:0000259" key="9">
    <source>
        <dbReference type="PROSITE" id="PS50859"/>
    </source>
</evidence>
<dbReference type="Proteomes" id="UP001470230">
    <property type="component" value="Unassembled WGS sequence"/>
</dbReference>
<evidence type="ECO:0000256" key="6">
    <source>
        <dbReference type="ARBA" id="ARBA00023289"/>
    </source>
</evidence>
<comment type="similarity">
    <text evidence="1">Belongs to the synaptobrevin family.</text>
</comment>
<dbReference type="InterPro" id="IPR011012">
    <property type="entry name" value="Longin-like_dom_sf"/>
</dbReference>
<dbReference type="SUPFAM" id="SSF64356">
    <property type="entry name" value="SNARE-like"/>
    <property type="match status" value="1"/>
</dbReference>
<organism evidence="11 12">
    <name type="scientific">Tritrichomonas musculus</name>
    <dbReference type="NCBI Taxonomy" id="1915356"/>
    <lineage>
        <taxon>Eukaryota</taxon>
        <taxon>Metamonada</taxon>
        <taxon>Parabasalia</taxon>
        <taxon>Tritrichomonadida</taxon>
        <taxon>Tritrichomonadidae</taxon>
        <taxon>Tritrichomonas</taxon>
    </lineage>
</organism>
<keyword evidence="5" id="KW-0449">Lipoprotein</keyword>
<keyword evidence="2" id="KW-0488">Methylation</keyword>
<keyword evidence="8" id="KW-0175">Coiled coil</keyword>
<evidence type="ECO:0000256" key="2">
    <source>
        <dbReference type="ARBA" id="ARBA00022481"/>
    </source>
</evidence>
<comment type="caution">
    <text evidence="11">The sequence shown here is derived from an EMBL/GenBank/DDBJ whole genome shotgun (WGS) entry which is preliminary data.</text>
</comment>
<dbReference type="Gene3D" id="1.20.5.110">
    <property type="match status" value="1"/>
</dbReference>
<feature type="domain" description="Longin" evidence="9">
    <location>
        <begin position="7"/>
        <end position="100"/>
    </location>
</feature>
<evidence type="ECO:0000256" key="4">
    <source>
        <dbReference type="ARBA" id="ARBA00023139"/>
    </source>
</evidence>